<dbReference type="PANTHER" id="PTHR48485">
    <property type="entry name" value="INTERLEUKIN-12 SUBUNIT BETA-RELATED"/>
    <property type="match status" value="1"/>
</dbReference>
<evidence type="ECO:0000313" key="6">
    <source>
        <dbReference type="EMBL" id="CAL1613994.1"/>
    </source>
</evidence>
<dbReference type="AlphaFoldDB" id="A0AAV2MKL3"/>
<dbReference type="InterPro" id="IPR036116">
    <property type="entry name" value="FN3_sf"/>
</dbReference>
<dbReference type="PRINTS" id="PR01928">
    <property type="entry name" value="INTRLEUKN12B"/>
</dbReference>
<dbReference type="GO" id="GO:0005125">
    <property type="term" value="F:cytokine activity"/>
    <property type="evidence" value="ECO:0007669"/>
    <property type="project" value="UniProtKB-KW"/>
</dbReference>
<keyword evidence="3 4" id="KW-0325">Glycoprotein</keyword>
<dbReference type="Proteomes" id="UP001497482">
    <property type="component" value="Chromosome 8"/>
</dbReference>
<dbReference type="SUPFAM" id="SSF49265">
    <property type="entry name" value="Fibronectin type III"/>
    <property type="match status" value="1"/>
</dbReference>
<dbReference type="Pfam" id="PF10420">
    <property type="entry name" value="IL12p40_C"/>
    <property type="match status" value="1"/>
</dbReference>
<keyword evidence="2" id="KW-1015">Disulfide bond</keyword>
<dbReference type="GO" id="GO:0005615">
    <property type="term" value="C:extracellular space"/>
    <property type="evidence" value="ECO:0007669"/>
    <property type="project" value="UniProtKB-KW"/>
</dbReference>
<organism evidence="6 7">
    <name type="scientific">Knipowitschia caucasica</name>
    <name type="common">Caucasian dwarf goby</name>
    <name type="synonym">Pomatoschistus caucasicus</name>
    <dbReference type="NCBI Taxonomy" id="637954"/>
    <lineage>
        <taxon>Eukaryota</taxon>
        <taxon>Metazoa</taxon>
        <taxon>Chordata</taxon>
        <taxon>Craniata</taxon>
        <taxon>Vertebrata</taxon>
        <taxon>Euteleostomi</taxon>
        <taxon>Actinopterygii</taxon>
        <taxon>Neopterygii</taxon>
        <taxon>Teleostei</taxon>
        <taxon>Neoteleostei</taxon>
        <taxon>Acanthomorphata</taxon>
        <taxon>Gobiaria</taxon>
        <taxon>Gobiiformes</taxon>
        <taxon>Gobioidei</taxon>
        <taxon>Gobiidae</taxon>
        <taxon>Gobiinae</taxon>
        <taxon>Knipowitschia</taxon>
    </lineage>
</organism>
<keyword evidence="4" id="KW-0393">Immunoglobulin domain</keyword>
<keyword evidence="4" id="KW-0202">Cytokine</keyword>
<comment type="subcellular location">
    <subcellularLocation>
        <location evidence="4">Secreted</location>
    </subcellularLocation>
</comment>
<keyword evidence="7" id="KW-1185">Reference proteome</keyword>
<dbReference type="Gene3D" id="2.60.40.10">
    <property type="entry name" value="Immunoglobulins"/>
    <property type="match status" value="2"/>
</dbReference>
<protein>
    <recommendedName>
        <fullName evidence="4">Interleukin-12 subunit beta</fullName>
        <shortName evidence="4">IL-12B</shortName>
    </recommendedName>
    <alternativeName>
        <fullName evidence="4">Cytotoxic lymphocyte maturation factor 40 kDa subunit</fullName>
    </alternativeName>
    <alternativeName>
        <fullName evidence="4">IL-12 subunit p40</fullName>
    </alternativeName>
</protein>
<evidence type="ECO:0000259" key="5">
    <source>
        <dbReference type="Pfam" id="PF10420"/>
    </source>
</evidence>
<comment type="subunit">
    <text evidence="4">Heterodimer with IL12A; disulfide-linked. The heterodimer is known as interleukin IL-12.</text>
</comment>
<evidence type="ECO:0000256" key="3">
    <source>
        <dbReference type="ARBA" id="ARBA00023180"/>
    </source>
</evidence>
<dbReference type="InterPro" id="IPR015528">
    <property type="entry name" value="IL-12_beta"/>
</dbReference>
<gene>
    <name evidence="4" type="primary">IL12B</name>
    <name evidence="6" type="ORF">KC01_LOCUS40102</name>
</gene>
<feature type="domain" description="Interleukin-12 beta central" evidence="5">
    <location>
        <begin position="93"/>
        <end position="187"/>
    </location>
</feature>
<name>A0AAV2MKL3_KNICA</name>
<keyword evidence="4" id="KW-0964">Secreted</keyword>
<dbReference type="InterPro" id="IPR050676">
    <property type="entry name" value="IL-12"/>
</dbReference>
<dbReference type="EMBL" id="OZ035830">
    <property type="protein sequence ID" value="CAL1613994.1"/>
    <property type="molecule type" value="Genomic_DNA"/>
</dbReference>
<evidence type="ECO:0000256" key="1">
    <source>
        <dbReference type="ARBA" id="ARBA00022729"/>
    </source>
</evidence>
<evidence type="ECO:0000256" key="4">
    <source>
        <dbReference type="RuleBase" id="RU281113"/>
    </source>
</evidence>
<dbReference type="InterPro" id="IPR013783">
    <property type="entry name" value="Ig-like_fold"/>
</dbReference>
<keyword evidence="1" id="KW-0732">Signal</keyword>
<evidence type="ECO:0000313" key="7">
    <source>
        <dbReference type="Proteomes" id="UP001497482"/>
    </source>
</evidence>
<comment type="similarity">
    <text evidence="4">Belongs to the IL-12B family.</text>
</comment>
<accession>A0AAV2MKL3</accession>
<dbReference type="PANTHER" id="PTHR48485:SF4">
    <property type="entry name" value="INTERLEUKIN-12 SUBUNIT BETA"/>
    <property type="match status" value="1"/>
</dbReference>
<evidence type="ECO:0000256" key="2">
    <source>
        <dbReference type="ARBA" id="ARBA00023157"/>
    </source>
</evidence>
<dbReference type="InterPro" id="IPR019482">
    <property type="entry name" value="IL-12_beta_cen-dom"/>
</dbReference>
<dbReference type="GO" id="GO:0004896">
    <property type="term" value="F:cytokine receptor activity"/>
    <property type="evidence" value="ECO:0007669"/>
    <property type="project" value="UniProtKB-UniRule"/>
</dbReference>
<sequence length="306" mass="34544">MPFTDEITAVPTPAVLDIWEKFSAFGQREDKDSGIIWKKNGNNLAHGNIHCVALQESSGEGNYSCHDKDGSLLNHTQVLILEANKKRILQTDSFKCSTPNYNGTFHCSWSWHPIRVGKVALIKVWRPSNSSDLHCTEDSSGHWSCRTSRSDFSCSVDLSGHGFSCTDHQHCPFAEEAHFIHITLYVVYDFHIENYSKNFYLSEIVKPDKVHIRKVKDNTVEWIYPSTWDNPYSYFPLTFQLAQLKDKTACGDIKTRKALYVGEGRSQTSHYVFSFKEELGTGLLLGLASLISVRTKQGGSLQGSIL</sequence>
<reference evidence="6 7" key="1">
    <citation type="submission" date="2024-04" db="EMBL/GenBank/DDBJ databases">
        <authorList>
            <person name="Waldvogel A.-M."/>
            <person name="Schoenle A."/>
        </authorList>
    </citation>
    <scope>NUCLEOTIDE SEQUENCE [LARGE SCALE GENOMIC DNA]</scope>
</reference>
<proteinExistence type="inferred from homology"/>